<evidence type="ECO:0000313" key="2">
    <source>
        <dbReference type="RefSeq" id="XP_075087746.1"/>
    </source>
</evidence>
<evidence type="ECO:0000313" key="1">
    <source>
        <dbReference type="Proteomes" id="UP000790787"/>
    </source>
</evidence>
<protein>
    <submittedName>
        <fullName evidence="2">Uncharacterized protein LOC142169738</fullName>
    </submittedName>
</protein>
<dbReference type="Proteomes" id="UP000790787">
    <property type="component" value="Chromosome 15"/>
</dbReference>
<proteinExistence type="predicted"/>
<sequence length="290" mass="33257">MQSYTPSDGLSRKYVSLAKLKDFFDCYNTLLLNEIPWKGEYYTWTNKQRGTDRVCSRIDRAIANDEWMLQYGHLTAIYGEPLISDHIPILIPMREARRKLLLNSSMIQEELGNTYSDALTDQEKNYLTQLEKWSLIEESALQQKLRATWIKLGDSNTKYFSAVIKEKQQKKQITEIKSLLGVNLQDPEAIKEEFVSFYKSLMGTIASKLPATNRLVMINGPCLSHTQKLELCAPITKEEIYEGLSSIGNDKAPELMASMLSFSSRHDPLLRMKFVKLCKISSPQEPCIKL</sequence>
<dbReference type="RefSeq" id="XP_075087746.1">
    <property type="nucleotide sequence ID" value="XM_075231645.1"/>
</dbReference>
<reference evidence="2" key="2">
    <citation type="submission" date="2025-08" db="UniProtKB">
        <authorList>
            <consortium name="RefSeq"/>
        </authorList>
    </citation>
    <scope>IDENTIFICATION</scope>
    <source>
        <tissue evidence="2">Leaf</tissue>
    </source>
</reference>
<name>A0AC58SS10_TOBAC</name>
<organism evidence="1 2">
    <name type="scientific">Nicotiana tabacum</name>
    <name type="common">Common tobacco</name>
    <dbReference type="NCBI Taxonomy" id="4097"/>
    <lineage>
        <taxon>Eukaryota</taxon>
        <taxon>Viridiplantae</taxon>
        <taxon>Streptophyta</taxon>
        <taxon>Embryophyta</taxon>
        <taxon>Tracheophyta</taxon>
        <taxon>Spermatophyta</taxon>
        <taxon>Magnoliopsida</taxon>
        <taxon>eudicotyledons</taxon>
        <taxon>Gunneridae</taxon>
        <taxon>Pentapetalae</taxon>
        <taxon>asterids</taxon>
        <taxon>lamiids</taxon>
        <taxon>Solanales</taxon>
        <taxon>Solanaceae</taxon>
        <taxon>Nicotianoideae</taxon>
        <taxon>Nicotianeae</taxon>
        <taxon>Nicotiana</taxon>
    </lineage>
</organism>
<accession>A0AC58SS10</accession>
<reference evidence="1" key="1">
    <citation type="journal article" date="2014" name="Nat. Commun.">
        <title>The tobacco genome sequence and its comparison with those of tomato and potato.</title>
        <authorList>
            <person name="Sierro N."/>
            <person name="Battey J.N."/>
            <person name="Ouadi S."/>
            <person name="Bakaher N."/>
            <person name="Bovet L."/>
            <person name="Willig A."/>
            <person name="Goepfert S."/>
            <person name="Peitsch M.C."/>
            <person name="Ivanov N.V."/>
        </authorList>
    </citation>
    <scope>NUCLEOTIDE SEQUENCE [LARGE SCALE GENOMIC DNA]</scope>
</reference>
<keyword evidence="1" id="KW-1185">Reference proteome</keyword>
<gene>
    <name evidence="2" type="primary">LOC142169738</name>
</gene>